<proteinExistence type="predicted"/>
<dbReference type="Gramene" id="OE9A013578T1">
    <property type="protein sequence ID" value="OE9A013578C1"/>
    <property type="gene ID" value="OE9A013578"/>
</dbReference>
<evidence type="ECO:0000313" key="2">
    <source>
        <dbReference type="Proteomes" id="UP000594638"/>
    </source>
</evidence>
<protein>
    <submittedName>
        <fullName evidence="1">Uncharacterized protein</fullName>
    </submittedName>
</protein>
<dbReference type="EMBL" id="CACTIH010003617">
    <property type="protein sequence ID" value="CAA2978203.1"/>
    <property type="molecule type" value="Genomic_DNA"/>
</dbReference>
<accession>A0A8S0RG14</accession>
<comment type="caution">
    <text evidence="1">The sequence shown here is derived from an EMBL/GenBank/DDBJ whole genome shotgun (WGS) entry which is preliminary data.</text>
</comment>
<keyword evidence="2" id="KW-1185">Reference proteome</keyword>
<dbReference type="Proteomes" id="UP000594638">
    <property type="component" value="Unassembled WGS sequence"/>
</dbReference>
<sequence length="87" mass="9609">MKFDNKVIHIQEFFLALAFTGIKLLAHLSIDLDTGITKLIVFCNVFTSDRITSSGFIELGTWVATEMIGDTGFISQTPNPTNNGNTR</sequence>
<evidence type="ECO:0000313" key="1">
    <source>
        <dbReference type="EMBL" id="CAA2978203.1"/>
    </source>
</evidence>
<gene>
    <name evidence="1" type="ORF">OLEA9_A013578</name>
</gene>
<dbReference type="AlphaFoldDB" id="A0A8S0RG14"/>
<name>A0A8S0RG14_OLEEU</name>
<reference evidence="1 2" key="1">
    <citation type="submission" date="2019-12" db="EMBL/GenBank/DDBJ databases">
        <authorList>
            <person name="Alioto T."/>
            <person name="Alioto T."/>
            <person name="Gomez Garrido J."/>
        </authorList>
    </citation>
    <scope>NUCLEOTIDE SEQUENCE [LARGE SCALE GENOMIC DNA]</scope>
</reference>
<organism evidence="1 2">
    <name type="scientific">Olea europaea subsp. europaea</name>
    <dbReference type="NCBI Taxonomy" id="158383"/>
    <lineage>
        <taxon>Eukaryota</taxon>
        <taxon>Viridiplantae</taxon>
        <taxon>Streptophyta</taxon>
        <taxon>Embryophyta</taxon>
        <taxon>Tracheophyta</taxon>
        <taxon>Spermatophyta</taxon>
        <taxon>Magnoliopsida</taxon>
        <taxon>eudicotyledons</taxon>
        <taxon>Gunneridae</taxon>
        <taxon>Pentapetalae</taxon>
        <taxon>asterids</taxon>
        <taxon>lamiids</taxon>
        <taxon>Lamiales</taxon>
        <taxon>Oleaceae</taxon>
        <taxon>Oleeae</taxon>
        <taxon>Olea</taxon>
    </lineage>
</organism>